<keyword evidence="4 6" id="KW-1133">Transmembrane helix</keyword>
<dbReference type="PANTHER" id="PTHR42709:SF6">
    <property type="entry name" value="UNDECAPRENYL PHOSPHATE TRANSPORTER A"/>
    <property type="match status" value="1"/>
</dbReference>
<dbReference type="EMBL" id="FXTM01000002">
    <property type="protein sequence ID" value="SMO35860.1"/>
    <property type="molecule type" value="Genomic_DNA"/>
</dbReference>
<organism evidence="8 9">
    <name type="scientific">Balnearium lithotrophicum</name>
    <dbReference type="NCBI Taxonomy" id="223788"/>
    <lineage>
        <taxon>Bacteria</taxon>
        <taxon>Pseudomonadati</taxon>
        <taxon>Aquificota</taxon>
        <taxon>Aquificia</taxon>
        <taxon>Desulfurobacteriales</taxon>
        <taxon>Desulfurobacteriaceae</taxon>
        <taxon>Balnearium</taxon>
    </lineage>
</organism>
<dbReference type="OrthoDB" id="13976at2"/>
<dbReference type="Pfam" id="PF09335">
    <property type="entry name" value="VTT_dom"/>
    <property type="match status" value="1"/>
</dbReference>
<feature type="transmembrane region" description="Helical" evidence="6">
    <location>
        <begin position="20"/>
        <end position="44"/>
    </location>
</feature>
<dbReference type="RefSeq" id="WP_142933626.1">
    <property type="nucleotide sequence ID" value="NZ_FXTM01000002.1"/>
</dbReference>
<proteinExistence type="predicted"/>
<sequence length="210" mass="24128">MEFSSLYSFVDKSILFIKEHPNFSCLVLFLWSFLETAFLLGLILPAEKVLLLSSFLVAKGIVSPVSYLICVSTGTFLGYEFSYFLGYFLGEEALRKLTNKFNVNEDDFERVKSFVNTKGELSLIFGRFFPIVRPLLPVVLGAFKPNYFVFSVFNGIGALLWATSYLIFGNLIEEFFSNIIRHKFLGILTVIALLSVYFFWRRYGKDKKDL</sequence>
<feature type="transmembrane region" description="Helical" evidence="6">
    <location>
        <begin position="147"/>
        <end position="168"/>
    </location>
</feature>
<dbReference type="PANTHER" id="PTHR42709">
    <property type="entry name" value="ALKALINE PHOSPHATASE LIKE PROTEIN"/>
    <property type="match status" value="1"/>
</dbReference>
<evidence type="ECO:0000256" key="5">
    <source>
        <dbReference type="ARBA" id="ARBA00023136"/>
    </source>
</evidence>
<evidence type="ECO:0000313" key="9">
    <source>
        <dbReference type="Proteomes" id="UP000317315"/>
    </source>
</evidence>
<keyword evidence="5 6" id="KW-0472">Membrane</keyword>
<evidence type="ECO:0000313" key="8">
    <source>
        <dbReference type="EMBL" id="SMO35860.1"/>
    </source>
</evidence>
<dbReference type="GO" id="GO:0005886">
    <property type="term" value="C:plasma membrane"/>
    <property type="evidence" value="ECO:0007669"/>
    <property type="project" value="UniProtKB-SubCell"/>
</dbReference>
<evidence type="ECO:0000256" key="3">
    <source>
        <dbReference type="ARBA" id="ARBA00022692"/>
    </source>
</evidence>
<protein>
    <submittedName>
        <fullName evidence="8">Membrane-associated protein</fullName>
    </submittedName>
</protein>
<comment type="subcellular location">
    <subcellularLocation>
        <location evidence="1">Cell membrane</location>
        <topology evidence="1">Multi-pass membrane protein</topology>
    </subcellularLocation>
</comment>
<dbReference type="AlphaFoldDB" id="A0A521AMI2"/>
<feature type="transmembrane region" description="Helical" evidence="6">
    <location>
        <begin position="121"/>
        <end position="140"/>
    </location>
</feature>
<evidence type="ECO:0000256" key="4">
    <source>
        <dbReference type="ARBA" id="ARBA00022989"/>
    </source>
</evidence>
<evidence type="ECO:0000256" key="1">
    <source>
        <dbReference type="ARBA" id="ARBA00004651"/>
    </source>
</evidence>
<evidence type="ECO:0000259" key="7">
    <source>
        <dbReference type="Pfam" id="PF09335"/>
    </source>
</evidence>
<reference evidence="8 9" key="1">
    <citation type="submission" date="2017-05" db="EMBL/GenBank/DDBJ databases">
        <authorList>
            <person name="Varghese N."/>
            <person name="Submissions S."/>
        </authorList>
    </citation>
    <scope>NUCLEOTIDE SEQUENCE [LARGE SCALE GENOMIC DNA]</scope>
    <source>
        <strain evidence="8 9">DSM 16304</strain>
    </source>
</reference>
<keyword evidence="3 6" id="KW-0812">Transmembrane</keyword>
<gene>
    <name evidence="8" type="ORF">SAMN06269117_10237</name>
</gene>
<keyword evidence="9" id="KW-1185">Reference proteome</keyword>
<feature type="transmembrane region" description="Helical" evidence="6">
    <location>
        <begin position="180"/>
        <end position="200"/>
    </location>
</feature>
<evidence type="ECO:0000256" key="2">
    <source>
        <dbReference type="ARBA" id="ARBA00022475"/>
    </source>
</evidence>
<dbReference type="Proteomes" id="UP000317315">
    <property type="component" value="Unassembled WGS sequence"/>
</dbReference>
<keyword evidence="2" id="KW-1003">Cell membrane</keyword>
<name>A0A521AMI2_9BACT</name>
<evidence type="ECO:0000256" key="6">
    <source>
        <dbReference type="SAM" id="Phobius"/>
    </source>
</evidence>
<feature type="transmembrane region" description="Helical" evidence="6">
    <location>
        <begin position="56"/>
        <end position="79"/>
    </location>
</feature>
<accession>A0A521AMI2</accession>
<dbReference type="InterPro" id="IPR051311">
    <property type="entry name" value="DedA_domain"/>
</dbReference>
<feature type="domain" description="VTT" evidence="7">
    <location>
        <begin position="55"/>
        <end position="170"/>
    </location>
</feature>
<dbReference type="InterPro" id="IPR032816">
    <property type="entry name" value="VTT_dom"/>
</dbReference>